<dbReference type="EMBL" id="CASHTH010004535">
    <property type="protein sequence ID" value="CAI8058623.1"/>
    <property type="molecule type" value="Genomic_DNA"/>
</dbReference>
<dbReference type="Proteomes" id="UP001174909">
    <property type="component" value="Unassembled WGS sequence"/>
</dbReference>
<sequence length="133" mass="14449">MSTSSQPRLCDTTYFKDDGFRAADINTAFLLSPPSNLLTLPSPVAHTLPDCRVIVEKTMWCLPLKSAVSGHHSEQPVDITITGGTYITRLQSQSANRLVTCVRTIIPWTTTWVKGGVVNELRGLVQCSSTAGT</sequence>
<evidence type="ECO:0000313" key="1">
    <source>
        <dbReference type="EMBL" id="CAI8058623.1"/>
    </source>
</evidence>
<accession>A0AA35U2R2</accession>
<gene>
    <name evidence="1" type="ORF">GBAR_LOCUS31881</name>
</gene>
<comment type="caution">
    <text evidence="1">The sequence shown here is derived from an EMBL/GenBank/DDBJ whole genome shotgun (WGS) entry which is preliminary data.</text>
</comment>
<organism evidence="1 2">
    <name type="scientific">Geodia barretti</name>
    <name type="common">Barrett's horny sponge</name>
    <dbReference type="NCBI Taxonomy" id="519541"/>
    <lineage>
        <taxon>Eukaryota</taxon>
        <taxon>Metazoa</taxon>
        <taxon>Porifera</taxon>
        <taxon>Demospongiae</taxon>
        <taxon>Heteroscleromorpha</taxon>
        <taxon>Tetractinellida</taxon>
        <taxon>Astrophorina</taxon>
        <taxon>Geodiidae</taxon>
        <taxon>Geodia</taxon>
    </lineage>
</organism>
<dbReference type="AlphaFoldDB" id="A0AA35U2R2"/>
<name>A0AA35U2R2_GEOBA</name>
<keyword evidence="2" id="KW-1185">Reference proteome</keyword>
<evidence type="ECO:0000313" key="2">
    <source>
        <dbReference type="Proteomes" id="UP001174909"/>
    </source>
</evidence>
<reference evidence="1" key="1">
    <citation type="submission" date="2023-03" db="EMBL/GenBank/DDBJ databases">
        <authorList>
            <person name="Steffen K."/>
            <person name="Cardenas P."/>
        </authorList>
    </citation>
    <scope>NUCLEOTIDE SEQUENCE</scope>
</reference>
<proteinExistence type="predicted"/>
<protein>
    <submittedName>
        <fullName evidence="1">Uncharacterized protein</fullName>
    </submittedName>
</protein>